<dbReference type="InterPro" id="IPR002810">
    <property type="entry name" value="NfeD-like_C"/>
</dbReference>
<keyword evidence="1" id="KW-0472">Membrane</keyword>
<dbReference type="Gene3D" id="2.40.50.140">
    <property type="entry name" value="Nucleic acid-binding proteins"/>
    <property type="match status" value="1"/>
</dbReference>
<evidence type="ECO:0000313" key="3">
    <source>
        <dbReference type="EMBL" id="XBS19511.1"/>
    </source>
</evidence>
<organism evidence="3 4">
    <name type="scientific">Methylomarinum roseum</name>
    <dbReference type="NCBI Taxonomy" id="3067653"/>
    <lineage>
        <taxon>Bacteria</taxon>
        <taxon>Pseudomonadati</taxon>
        <taxon>Pseudomonadota</taxon>
        <taxon>Gammaproteobacteria</taxon>
        <taxon>Methylococcales</taxon>
        <taxon>Methylococcaceae</taxon>
        <taxon>Methylomarinum</taxon>
    </lineage>
</organism>
<keyword evidence="1" id="KW-0812">Transmembrane</keyword>
<dbReference type="InterPro" id="IPR012340">
    <property type="entry name" value="NA-bd_OB-fold"/>
</dbReference>
<dbReference type="Pfam" id="PF01957">
    <property type="entry name" value="NfeD"/>
    <property type="match status" value="1"/>
</dbReference>
<keyword evidence="4" id="KW-1185">Reference proteome</keyword>
<feature type="transmembrane region" description="Helical" evidence="1">
    <location>
        <begin position="12"/>
        <end position="31"/>
    </location>
</feature>
<gene>
    <name evidence="3" type="ORF">Q9L42_014225</name>
</gene>
<dbReference type="KEGG" id="mech:Q9L42_014225"/>
<keyword evidence="1" id="KW-1133">Transmembrane helix</keyword>
<proteinExistence type="predicted"/>
<dbReference type="Proteomes" id="UP001225378">
    <property type="component" value="Chromosome"/>
</dbReference>
<dbReference type="RefSeq" id="WP_349431290.1">
    <property type="nucleotide sequence ID" value="NZ_CP157743.1"/>
</dbReference>
<reference evidence="3 4" key="1">
    <citation type="journal article" date="2024" name="Microbiology">
        <title>Methylomarinum rosea sp. nov., a novel halophilic methanotrophic bacterium from the hypersaline Lake Elton.</title>
        <authorList>
            <person name="Suleimanov R.Z."/>
            <person name="Oshkin I.Y."/>
            <person name="Danilova O.V."/>
            <person name="Suzina N.E."/>
            <person name="Dedysh S.N."/>
        </authorList>
    </citation>
    <scope>NUCLEOTIDE SEQUENCE [LARGE SCALE GENOMIC DNA]</scope>
    <source>
        <strain evidence="3 4">Ch1-1</strain>
    </source>
</reference>
<evidence type="ECO:0000259" key="2">
    <source>
        <dbReference type="Pfam" id="PF01957"/>
    </source>
</evidence>
<protein>
    <submittedName>
        <fullName evidence="3">NfeD family protein</fullName>
    </submittedName>
</protein>
<feature type="transmembrane region" description="Helical" evidence="1">
    <location>
        <begin position="37"/>
        <end position="56"/>
    </location>
</feature>
<feature type="domain" description="NfeD-like C-terminal" evidence="2">
    <location>
        <begin position="80"/>
        <end position="131"/>
    </location>
</feature>
<accession>A0AAU7NS78</accession>
<evidence type="ECO:0000313" key="4">
    <source>
        <dbReference type="Proteomes" id="UP001225378"/>
    </source>
</evidence>
<dbReference type="AlphaFoldDB" id="A0AAU7NS78"/>
<evidence type="ECO:0000256" key="1">
    <source>
        <dbReference type="SAM" id="Phobius"/>
    </source>
</evidence>
<sequence length="148" mass="16374">MLLELLIPGGIIFFLGLAAVLVSICLYAGLIDGWLQAFTVWFIASPSLLFALRGVVQKLIPAQVDHGRTDEDLDAYNAIAKVCEAIPVKGEGRIAFRGSTWMARNYHDDQGLEIGAKVRVVFRDNLVWVVEAIDSSENNKQKYPDNNP</sequence>
<dbReference type="EMBL" id="CP157743">
    <property type="protein sequence ID" value="XBS19511.1"/>
    <property type="molecule type" value="Genomic_DNA"/>
</dbReference>
<name>A0AAU7NS78_9GAMM</name>